<dbReference type="InterPro" id="IPR050767">
    <property type="entry name" value="Sel1_AlgK"/>
</dbReference>
<keyword evidence="3" id="KW-1185">Reference proteome</keyword>
<evidence type="ECO:0000313" key="3">
    <source>
        <dbReference type="Proteomes" id="UP000007797"/>
    </source>
</evidence>
<dbReference type="Gene3D" id="1.25.40.10">
    <property type="entry name" value="Tetratricopeptide repeat domain"/>
    <property type="match status" value="3"/>
</dbReference>
<dbReference type="KEGG" id="dfa:DFA_01251"/>
<dbReference type="PANTHER" id="PTHR11102:SF160">
    <property type="entry name" value="ERAD-ASSOCIATED E3 UBIQUITIN-PROTEIN LIGASE COMPONENT HRD3"/>
    <property type="match status" value="1"/>
</dbReference>
<proteinExistence type="inferred from homology"/>
<dbReference type="STRING" id="1054147.F4PRN0"/>
<comment type="similarity">
    <text evidence="1">Belongs to the sel-1 family.</text>
</comment>
<organism evidence="2 3">
    <name type="scientific">Cavenderia fasciculata</name>
    <name type="common">Slime mold</name>
    <name type="synonym">Dictyostelium fasciculatum</name>
    <dbReference type="NCBI Taxonomy" id="261658"/>
    <lineage>
        <taxon>Eukaryota</taxon>
        <taxon>Amoebozoa</taxon>
        <taxon>Evosea</taxon>
        <taxon>Eumycetozoa</taxon>
        <taxon>Dictyostelia</taxon>
        <taxon>Acytosteliales</taxon>
        <taxon>Cavenderiaceae</taxon>
        <taxon>Cavenderia</taxon>
    </lineage>
</organism>
<dbReference type="SUPFAM" id="SSF81901">
    <property type="entry name" value="HCP-like"/>
    <property type="match status" value="3"/>
</dbReference>
<dbReference type="AlphaFoldDB" id="F4PRN0"/>
<dbReference type="EMBL" id="GL883010">
    <property type="protein sequence ID" value="EGG21370.1"/>
    <property type="molecule type" value="Genomic_DNA"/>
</dbReference>
<dbReference type="GeneID" id="14873523"/>
<dbReference type="Pfam" id="PF08238">
    <property type="entry name" value="Sel1"/>
    <property type="match status" value="5"/>
</dbReference>
<sequence>MNDKVKLKIQQYLDKAWQCTSQRHDVEAFDNFQKAAKLGDPEAQYRVARYYLRKFDGTTSIAKSKGQLDTFISKMGDGKRAYKWLDRAATQNHLGAMALLGGRYLKERFDHRDERKKQRISMYYYFSQSSTSSSYDRGYEMLVSAAEQGNLSAKYYLARYHYHCVERVNINTIGEIRVGYPTSPVPVLLQDHVNNKEHCFRLLGEAAAKGHPKATYYYGLMCQARGMPQQAYDSFVTASQAGVDLATMELANCHYIGYNNIPMDADKAYDILLKCTLKAMKGGLLPYHIVRMSDRLPVSLRGSNIDVTALSMLQAACGDYNGVKNFGGISMKSLYEPEQHGFKADMYYYDLFRDYYVPEYHYLHFALFGLCHLHRYATVERRMDTPDMVAVDPVKLLGKTSLFNLDRTIPVEYFCDLAVAQLANPLGGGSKQAVKTLKKAMTVYNIPEAYYRYGIIKLNHKSEKTEKGIKAIEQAHQMGHPLAYRTIYYNISSCTTRKTNDTTDSVLKREEAFRFVLKVANETGSSYAQVDIGTLYRDGLGVVKDLSQAESWYRRSVAQGNPEAKCLLAVLLLETNSIAYAREIQRLIQESISGGYTPASIYLPSKTKEEQIEKAKQIYNDFALSCQSEHIDQEVALTLKYGCYDHVTHIMSGLSLTIDRLGK</sequence>
<dbReference type="InterPro" id="IPR011990">
    <property type="entry name" value="TPR-like_helical_dom_sf"/>
</dbReference>
<dbReference type="SMART" id="SM00671">
    <property type="entry name" value="SEL1"/>
    <property type="match status" value="2"/>
</dbReference>
<gene>
    <name evidence="2" type="ORF">DFA_01251</name>
</gene>
<evidence type="ECO:0000256" key="1">
    <source>
        <dbReference type="ARBA" id="ARBA00038101"/>
    </source>
</evidence>
<dbReference type="InterPro" id="IPR006597">
    <property type="entry name" value="Sel1-like"/>
</dbReference>
<accession>F4PRN0</accession>
<protein>
    <submittedName>
        <fullName evidence="2">Uncharacterized protein</fullName>
    </submittedName>
</protein>
<dbReference type="PANTHER" id="PTHR11102">
    <property type="entry name" value="SEL-1-LIKE PROTEIN"/>
    <property type="match status" value="1"/>
</dbReference>
<dbReference type="Proteomes" id="UP000007797">
    <property type="component" value="Unassembled WGS sequence"/>
</dbReference>
<evidence type="ECO:0000313" key="2">
    <source>
        <dbReference type="EMBL" id="EGG21370.1"/>
    </source>
</evidence>
<name>F4PRN0_CACFS</name>
<dbReference type="RefSeq" id="XP_004359220.1">
    <property type="nucleotide sequence ID" value="XM_004359163.1"/>
</dbReference>
<dbReference type="OrthoDB" id="442451at2759"/>
<reference evidence="3" key="1">
    <citation type="journal article" date="2011" name="Genome Res.">
        <title>Phylogeny-wide analysis of social amoeba genomes highlights ancient origins for complex intercellular communication.</title>
        <authorList>
            <person name="Heidel A.J."/>
            <person name="Lawal H.M."/>
            <person name="Felder M."/>
            <person name="Schilde C."/>
            <person name="Helps N.R."/>
            <person name="Tunggal B."/>
            <person name="Rivero F."/>
            <person name="John U."/>
            <person name="Schleicher M."/>
            <person name="Eichinger L."/>
            <person name="Platzer M."/>
            <person name="Noegel A.A."/>
            <person name="Schaap P."/>
            <person name="Gloeckner G."/>
        </authorList>
    </citation>
    <scope>NUCLEOTIDE SEQUENCE [LARGE SCALE GENOMIC DNA]</scope>
    <source>
        <strain evidence="3">SH3</strain>
    </source>
</reference>